<dbReference type="InterPro" id="IPR001867">
    <property type="entry name" value="OmpR/PhoB-type_DNA-bd"/>
</dbReference>
<dbReference type="GO" id="GO:0032993">
    <property type="term" value="C:protein-DNA complex"/>
    <property type="evidence" value="ECO:0007669"/>
    <property type="project" value="TreeGrafter"/>
</dbReference>
<protein>
    <recommendedName>
        <fullName evidence="7">OmpR/PhoB-type domain-containing protein</fullName>
    </recommendedName>
</protein>
<dbReference type="SUPFAM" id="SSF46894">
    <property type="entry name" value="C-terminal effector domain of the bipartite response regulators"/>
    <property type="match status" value="1"/>
</dbReference>
<dbReference type="KEGG" id="erx:ATZ35_03880"/>
<keyword evidence="9" id="KW-1185">Reference proteome</keyword>
<feature type="DNA-binding region" description="OmpR/PhoB-type" evidence="6">
    <location>
        <begin position="139"/>
        <end position="239"/>
    </location>
</feature>
<dbReference type="InterPro" id="IPR039420">
    <property type="entry name" value="WalR-like"/>
</dbReference>
<dbReference type="PANTHER" id="PTHR48111">
    <property type="entry name" value="REGULATOR OF RPOS"/>
    <property type="match status" value="1"/>
</dbReference>
<evidence type="ECO:0000256" key="2">
    <source>
        <dbReference type="ARBA" id="ARBA00023012"/>
    </source>
</evidence>
<keyword evidence="4 6" id="KW-0238">DNA-binding</keyword>
<gene>
    <name evidence="8" type="ORF">ATZ35_03880</name>
</gene>
<dbReference type="InterPro" id="IPR011006">
    <property type="entry name" value="CheY-like_superfamily"/>
</dbReference>
<dbReference type="GO" id="GO:0000156">
    <property type="term" value="F:phosphorelay response regulator activity"/>
    <property type="evidence" value="ECO:0007669"/>
    <property type="project" value="TreeGrafter"/>
</dbReference>
<dbReference type="RefSeq" id="WP_208929581.1">
    <property type="nucleotide sequence ID" value="NZ_CP013655.1"/>
</dbReference>
<evidence type="ECO:0000256" key="4">
    <source>
        <dbReference type="ARBA" id="ARBA00023125"/>
    </source>
</evidence>
<evidence type="ECO:0000256" key="3">
    <source>
        <dbReference type="ARBA" id="ARBA00023015"/>
    </source>
</evidence>
<feature type="domain" description="OmpR/PhoB-type" evidence="7">
    <location>
        <begin position="139"/>
        <end position="239"/>
    </location>
</feature>
<dbReference type="EMBL" id="CP013655">
    <property type="protein sequence ID" value="ALS36329.1"/>
    <property type="molecule type" value="Genomic_DNA"/>
</dbReference>
<accession>A0A0U2WRY1</accession>
<keyword evidence="5" id="KW-0804">Transcription</keyword>
<dbReference type="STRING" id="118060.ATZ35_03880"/>
<evidence type="ECO:0000256" key="1">
    <source>
        <dbReference type="ARBA" id="ARBA00022553"/>
    </source>
</evidence>
<name>A0A0U2WRY1_9ENTE</name>
<evidence type="ECO:0000256" key="6">
    <source>
        <dbReference type="PROSITE-ProRule" id="PRU01091"/>
    </source>
</evidence>
<keyword evidence="1" id="KW-0597">Phosphoprotein</keyword>
<evidence type="ECO:0000259" key="7">
    <source>
        <dbReference type="PROSITE" id="PS51755"/>
    </source>
</evidence>
<proteinExistence type="predicted"/>
<dbReference type="AlphaFoldDB" id="A0A0U2WRY1"/>
<dbReference type="Gene3D" id="1.10.10.10">
    <property type="entry name" value="Winged helix-like DNA-binding domain superfamily/Winged helix DNA-binding domain"/>
    <property type="match status" value="1"/>
</dbReference>
<dbReference type="CDD" id="cd00383">
    <property type="entry name" value="trans_reg_C"/>
    <property type="match status" value="1"/>
</dbReference>
<dbReference type="PANTHER" id="PTHR48111:SF1">
    <property type="entry name" value="TWO-COMPONENT RESPONSE REGULATOR ORR33"/>
    <property type="match status" value="1"/>
</dbReference>
<dbReference type="GO" id="GO:0006355">
    <property type="term" value="P:regulation of DNA-templated transcription"/>
    <property type="evidence" value="ECO:0007669"/>
    <property type="project" value="InterPro"/>
</dbReference>
<dbReference type="GO" id="GO:0005829">
    <property type="term" value="C:cytosol"/>
    <property type="evidence" value="ECO:0007669"/>
    <property type="project" value="TreeGrafter"/>
</dbReference>
<evidence type="ECO:0000256" key="5">
    <source>
        <dbReference type="ARBA" id="ARBA00023163"/>
    </source>
</evidence>
<dbReference type="SUPFAM" id="SSF52172">
    <property type="entry name" value="CheY-like"/>
    <property type="match status" value="1"/>
</dbReference>
<keyword evidence="2" id="KW-0902">Two-component regulatory system</keyword>
<dbReference type="SMART" id="SM00862">
    <property type="entry name" value="Trans_reg_C"/>
    <property type="match status" value="1"/>
</dbReference>
<dbReference type="Proteomes" id="UP000067523">
    <property type="component" value="Chromosome"/>
</dbReference>
<evidence type="ECO:0000313" key="8">
    <source>
        <dbReference type="EMBL" id="ALS36329.1"/>
    </source>
</evidence>
<dbReference type="GO" id="GO:0000976">
    <property type="term" value="F:transcription cis-regulatory region binding"/>
    <property type="evidence" value="ECO:0007669"/>
    <property type="project" value="TreeGrafter"/>
</dbReference>
<keyword evidence="3" id="KW-0805">Transcription regulation</keyword>
<reference evidence="9" key="1">
    <citation type="submission" date="2015-12" db="EMBL/GenBank/DDBJ databases">
        <authorList>
            <person name="Lauer A."/>
            <person name="Humrighouse B."/>
            <person name="Loparev V."/>
            <person name="Shewmaker P.L."/>
            <person name="Whitney A.M."/>
            <person name="McLaughlin R.W."/>
        </authorList>
    </citation>
    <scope>NUCLEOTIDE SEQUENCE [LARGE SCALE GENOMIC DNA]</scope>
    <source>
        <strain evidence="9">LMG 26678</strain>
    </source>
</reference>
<dbReference type="Pfam" id="PF00486">
    <property type="entry name" value="Trans_reg_C"/>
    <property type="match status" value="1"/>
</dbReference>
<sequence length="239" mass="27597">MYNIGIISSSTKTNQDTYIDALEESKYNISYLDDKSKLDLMTDELDALIIEETETKNQMSVICESIIKVREQSSALVWILSENTDKSTRIVYMKLGADGIINTSIDSDELVLFIQGNLKRYSKKSQKSQDSYEEKRLMETTPTKKRVELVPSNFSVLLNGKQEVSLTKLEFRTIELLSNHVGQALTYEEIYKNVWNGGDEDKQYRVANIIYHLRRKLEVEESDEEYIKTIRSKGYMLNG</sequence>
<evidence type="ECO:0000313" key="9">
    <source>
        <dbReference type="Proteomes" id="UP000067523"/>
    </source>
</evidence>
<dbReference type="PROSITE" id="PS51755">
    <property type="entry name" value="OMPR_PHOB"/>
    <property type="match status" value="1"/>
</dbReference>
<dbReference type="InterPro" id="IPR016032">
    <property type="entry name" value="Sig_transdc_resp-reg_C-effctor"/>
</dbReference>
<organism evidence="8 9">
    <name type="scientific">Enterococcus rotai</name>
    <dbReference type="NCBI Taxonomy" id="118060"/>
    <lineage>
        <taxon>Bacteria</taxon>
        <taxon>Bacillati</taxon>
        <taxon>Bacillota</taxon>
        <taxon>Bacilli</taxon>
        <taxon>Lactobacillales</taxon>
        <taxon>Enterococcaceae</taxon>
        <taxon>Enterococcus</taxon>
    </lineage>
</organism>
<dbReference type="InterPro" id="IPR036388">
    <property type="entry name" value="WH-like_DNA-bd_sf"/>
</dbReference>